<dbReference type="OrthoDB" id="6723085at2759"/>
<evidence type="ECO:0000256" key="3">
    <source>
        <dbReference type="ARBA" id="ARBA00012646"/>
    </source>
</evidence>
<dbReference type="PANTHER" id="PTHR11567:SF211">
    <property type="entry name" value="PROSTATIC ACID PHOSPHATASE"/>
    <property type="match status" value="1"/>
</dbReference>
<dbReference type="EC" id="3.1.3.2" evidence="3"/>
<dbReference type="InterPro" id="IPR000560">
    <property type="entry name" value="His_Pase_clade-2"/>
</dbReference>
<feature type="chain" id="PRO_5040263362" description="acid phosphatase" evidence="8">
    <location>
        <begin position="21"/>
        <end position="392"/>
    </location>
</feature>
<evidence type="ECO:0000256" key="6">
    <source>
        <dbReference type="ARBA" id="ARBA00023157"/>
    </source>
</evidence>
<keyword evidence="6" id="KW-1015">Disulfide bond</keyword>
<dbReference type="InterPro" id="IPR050645">
    <property type="entry name" value="Histidine_acid_phosphatase"/>
</dbReference>
<evidence type="ECO:0000256" key="4">
    <source>
        <dbReference type="ARBA" id="ARBA00022729"/>
    </source>
</evidence>
<evidence type="ECO:0000313" key="9">
    <source>
        <dbReference type="EMBL" id="CAG9834464.1"/>
    </source>
</evidence>
<dbReference type="Pfam" id="PF00328">
    <property type="entry name" value="His_Phos_2"/>
    <property type="match status" value="1"/>
</dbReference>
<dbReference type="SUPFAM" id="SSF53254">
    <property type="entry name" value="Phosphoglycerate mutase-like"/>
    <property type="match status" value="1"/>
</dbReference>
<sequence>MHLIATFVLLASFTLLGAHAELLAVIQIFRHGQRTPVSFYPNDPYQDSSYWGGLAAGQLTNEGKRQHMKLGQFTRSRYSNFIPKKYDPSFFYAQTTDVDRTHMSAQSNLYGLFPVSTGDQQWQNKINWQPIPVHPANNAIVSSSLFPENCPAYTKELSSVLNSQEFATYDLENSELYKYLTSNSGSNVTGMSDVHGIWDPLKGEDSVAFGLPTWTKSVYPEPLRTLAGKFFEVFTHTTTMKRLVIGPFLNEVVTYLESMAADPSSSYKFKMYSAHDANVASILNAFGAFSPSFPPAFASTIYIELHKENWKNVVKVFNKDGDNIKQISVNGCELSCPLSSFRQYLSDLIVNADTRDTECSNSGETKLLLGSAATNNKYSAEELDQKFAGVST</sequence>
<dbReference type="PANTHER" id="PTHR11567">
    <property type="entry name" value="ACID PHOSPHATASE-RELATED"/>
    <property type="match status" value="1"/>
</dbReference>
<name>A0A9N9T306_DIABA</name>
<keyword evidence="5" id="KW-0378">Hydrolase</keyword>
<keyword evidence="4 8" id="KW-0732">Signal</keyword>
<gene>
    <name evidence="9" type="ORF">DIABBA_LOCUS7762</name>
</gene>
<organism evidence="9 10">
    <name type="scientific">Diabrotica balteata</name>
    <name type="common">Banded cucumber beetle</name>
    <dbReference type="NCBI Taxonomy" id="107213"/>
    <lineage>
        <taxon>Eukaryota</taxon>
        <taxon>Metazoa</taxon>
        <taxon>Ecdysozoa</taxon>
        <taxon>Arthropoda</taxon>
        <taxon>Hexapoda</taxon>
        <taxon>Insecta</taxon>
        <taxon>Pterygota</taxon>
        <taxon>Neoptera</taxon>
        <taxon>Endopterygota</taxon>
        <taxon>Coleoptera</taxon>
        <taxon>Polyphaga</taxon>
        <taxon>Cucujiformia</taxon>
        <taxon>Chrysomeloidea</taxon>
        <taxon>Chrysomelidae</taxon>
        <taxon>Galerucinae</taxon>
        <taxon>Diabroticina</taxon>
        <taxon>Diabroticites</taxon>
        <taxon>Diabrotica</taxon>
    </lineage>
</organism>
<dbReference type="Proteomes" id="UP001153709">
    <property type="component" value="Chromosome 5"/>
</dbReference>
<evidence type="ECO:0000256" key="8">
    <source>
        <dbReference type="SAM" id="SignalP"/>
    </source>
</evidence>
<evidence type="ECO:0000256" key="7">
    <source>
        <dbReference type="ARBA" id="ARBA00023180"/>
    </source>
</evidence>
<evidence type="ECO:0000256" key="2">
    <source>
        <dbReference type="ARBA" id="ARBA00005375"/>
    </source>
</evidence>
<evidence type="ECO:0000256" key="5">
    <source>
        <dbReference type="ARBA" id="ARBA00022801"/>
    </source>
</evidence>
<comment type="catalytic activity">
    <reaction evidence="1">
        <text>a phosphate monoester + H2O = an alcohol + phosphate</text>
        <dbReference type="Rhea" id="RHEA:15017"/>
        <dbReference type="ChEBI" id="CHEBI:15377"/>
        <dbReference type="ChEBI" id="CHEBI:30879"/>
        <dbReference type="ChEBI" id="CHEBI:43474"/>
        <dbReference type="ChEBI" id="CHEBI:67140"/>
        <dbReference type="EC" id="3.1.3.2"/>
    </reaction>
</comment>
<keyword evidence="10" id="KW-1185">Reference proteome</keyword>
<dbReference type="PROSITE" id="PS00778">
    <property type="entry name" value="HIS_ACID_PHOSPHAT_2"/>
    <property type="match status" value="1"/>
</dbReference>
<reference evidence="9" key="1">
    <citation type="submission" date="2022-01" db="EMBL/GenBank/DDBJ databases">
        <authorList>
            <person name="King R."/>
        </authorList>
    </citation>
    <scope>NUCLEOTIDE SEQUENCE</scope>
</reference>
<keyword evidence="7" id="KW-0325">Glycoprotein</keyword>
<dbReference type="InterPro" id="IPR033379">
    <property type="entry name" value="Acid_Pase_AS"/>
</dbReference>
<feature type="signal peptide" evidence="8">
    <location>
        <begin position="1"/>
        <end position="20"/>
    </location>
</feature>
<dbReference type="CDD" id="cd07061">
    <property type="entry name" value="HP_HAP_like"/>
    <property type="match status" value="1"/>
</dbReference>
<dbReference type="AlphaFoldDB" id="A0A9N9T306"/>
<comment type="similarity">
    <text evidence="2">Belongs to the histidine acid phosphatase family.</text>
</comment>
<evidence type="ECO:0000256" key="1">
    <source>
        <dbReference type="ARBA" id="ARBA00000032"/>
    </source>
</evidence>
<dbReference type="EMBL" id="OU898280">
    <property type="protein sequence ID" value="CAG9834464.1"/>
    <property type="molecule type" value="Genomic_DNA"/>
</dbReference>
<proteinExistence type="inferred from homology"/>
<dbReference type="Gene3D" id="3.40.50.1240">
    <property type="entry name" value="Phosphoglycerate mutase-like"/>
    <property type="match status" value="1"/>
</dbReference>
<protein>
    <recommendedName>
        <fullName evidence="3">acid phosphatase</fullName>
        <ecNumber evidence="3">3.1.3.2</ecNumber>
    </recommendedName>
</protein>
<dbReference type="PROSITE" id="PS00616">
    <property type="entry name" value="HIS_ACID_PHOSPHAT_1"/>
    <property type="match status" value="1"/>
</dbReference>
<dbReference type="GO" id="GO:0003993">
    <property type="term" value="F:acid phosphatase activity"/>
    <property type="evidence" value="ECO:0007669"/>
    <property type="project" value="UniProtKB-EC"/>
</dbReference>
<dbReference type="InterPro" id="IPR029033">
    <property type="entry name" value="His_PPase_superfam"/>
</dbReference>
<accession>A0A9N9T306</accession>
<evidence type="ECO:0000313" key="10">
    <source>
        <dbReference type="Proteomes" id="UP001153709"/>
    </source>
</evidence>